<sequence>MTSFSISLQDCESEILSNLNDSFELVMDCKFNDEDNLLYSSHVDGKIFKFEFDFDENKLKSVSKVFGKKGSCRNIEFMNGMFIFTLNNIIKLNLEKIIAIYNTGETILLDKSGKAVWKTPKSGVGVNAVTCFNNNIIVTGDDEGFVEIWDIRDKSNKSFSKFRDNEDCINDIYHVEDKNSLIVISGDTLGVYDTKSIISKKNKDHLLSLSDPQEENILCSKTIRNNSKIVCGTDEGNLLFFSWGNFGDCTDRMLIPFVDGFEKDNSVEHIQIYQDQFAIISTSDGILKVVEFFPNEILGTLTLNSMKKSEDINIECSKTTISNLNNFIIHSHGIKLDFYSLSMVDDIISKGSSSSTYSVSKKKRKKSTIHNDFFQDL</sequence>
<dbReference type="InterPro" id="IPR036322">
    <property type="entry name" value="WD40_repeat_dom_sf"/>
</dbReference>
<gene>
    <name evidence="4" type="ORF">cubi_02691</name>
</gene>
<evidence type="ECO:0000256" key="1">
    <source>
        <dbReference type="ARBA" id="ARBA00007625"/>
    </source>
</evidence>
<evidence type="ECO:0000256" key="3">
    <source>
        <dbReference type="ARBA" id="ARBA00022737"/>
    </source>
</evidence>
<dbReference type="Gene3D" id="2.130.10.10">
    <property type="entry name" value="YVTN repeat-like/Quinoprotein amine dehydrogenase"/>
    <property type="match status" value="1"/>
</dbReference>
<evidence type="ECO:0000313" key="5">
    <source>
        <dbReference type="Proteomes" id="UP000186176"/>
    </source>
</evidence>
<comment type="caution">
    <text evidence="4">The sequence shown here is derived from an EMBL/GenBank/DDBJ whole genome shotgun (WGS) entry which is preliminary data.</text>
</comment>
<dbReference type="EMBL" id="LRBP01000013">
    <property type="protein sequence ID" value="OII73889.1"/>
    <property type="molecule type" value="Genomic_DNA"/>
</dbReference>
<dbReference type="AlphaFoldDB" id="A0A1J4MI23"/>
<dbReference type="PANTHER" id="PTHR44019">
    <property type="entry name" value="WD REPEAT-CONTAINING PROTEIN 55"/>
    <property type="match status" value="1"/>
</dbReference>
<dbReference type="SMART" id="SM00320">
    <property type="entry name" value="WD40"/>
    <property type="match status" value="4"/>
</dbReference>
<accession>A0A1J4MI23</accession>
<dbReference type="InterPro" id="IPR015943">
    <property type="entry name" value="WD40/YVTN_repeat-like_dom_sf"/>
</dbReference>
<dbReference type="Proteomes" id="UP000186176">
    <property type="component" value="Unassembled WGS sequence"/>
</dbReference>
<organism evidence="4 5">
    <name type="scientific">Cryptosporidium ubiquitum</name>
    <dbReference type="NCBI Taxonomy" id="857276"/>
    <lineage>
        <taxon>Eukaryota</taxon>
        <taxon>Sar</taxon>
        <taxon>Alveolata</taxon>
        <taxon>Apicomplexa</taxon>
        <taxon>Conoidasida</taxon>
        <taxon>Coccidia</taxon>
        <taxon>Eucoccidiorida</taxon>
        <taxon>Eimeriorina</taxon>
        <taxon>Cryptosporidiidae</taxon>
        <taxon>Cryptosporidium</taxon>
    </lineage>
</organism>
<evidence type="ECO:0008006" key="6">
    <source>
        <dbReference type="Google" id="ProtNLM"/>
    </source>
</evidence>
<dbReference type="GeneID" id="39979481"/>
<dbReference type="OrthoDB" id="2288928at2759"/>
<proteinExistence type="inferred from homology"/>
<keyword evidence="2" id="KW-0853">WD repeat</keyword>
<comment type="similarity">
    <text evidence="1">Belongs to the WD repeat WDR55 family.</text>
</comment>
<name>A0A1J4MI23_9CRYT</name>
<dbReference type="SUPFAM" id="SSF50978">
    <property type="entry name" value="WD40 repeat-like"/>
    <property type="match status" value="1"/>
</dbReference>
<dbReference type="InterPro" id="IPR050505">
    <property type="entry name" value="WDR55/POC1"/>
</dbReference>
<dbReference type="InterPro" id="IPR001680">
    <property type="entry name" value="WD40_rpt"/>
</dbReference>
<protein>
    <recommendedName>
        <fullName evidence="6">WD repeat-containing protein 55</fullName>
    </recommendedName>
</protein>
<dbReference type="RefSeq" id="XP_028875109.1">
    <property type="nucleotide sequence ID" value="XM_029019702.1"/>
</dbReference>
<keyword evidence="3" id="KW-0677">Repeat</keyword>
<keyword evidence="5" id="KW-1185">Reference proteome</keyword>
<evidence type="ECO:0000256" key="2">
    <source>
        <dbReference type="ARBA" id="ARBA00022574"/>
    </source>
</evidence>
<reference evidence="4 5" key="1">
    <citation type="submission" date="2016-10" db="EMBL/GenBank/DDBJ databases">
        <title>Reductive evolution of mitochondrial metabolism and differential evolution of invasion-related proteins in Cryptosporidium.</title>
        <authorList>
            <person name="Liu S."/>
            <person name="Roellig D.M."/>
            <person name="Guo Y."/>
            <person name="Li N."/>
            <person name="Frace M.A."/>
            <person name="Tang K."/>
            <person name="Zhang L."/>
            <person name="Feng Y."/>
            <person name="Xiao L."/>
        </authorList>
    </citation>
    <scope>NUCLEOTIDE SEQUENCE [LARGE SCALE GENOMIC DNA]</scope>
    <source>
        <strain evidence="4">39726</strain>
    </source>
</reference>
<dbReference type="PANTHER" id="PTHR44019:SF20">
    <property type="entry name" value="WD REPEAT-CONTAINING PROTEIN 55"/>
    <property type="match status" value="1"/>
</dbReference>
<evidence type="ECO:0000313" key="4">
    <source>
        <dbReference type="EMBL" id="OII73889.1"/>
    </source>
</evidence>
<dbReference type="VEuPathDB" id="CryptoDB:cubi_02691"/>